<dbReference type="InterPro" id="IPR051692">
    <property type="entry name" value="OMP-like"/>
</dbReference>
<evidence type="ECO:0000256" key="4">
    <source>
        <dbReference type="ARBA" id="ARBA00023237"/>
    </source>
</evidence>
<evidence type="ECO:0000256" key="2">
    <source>
        <dbReference type="ARBA" id="ARBA00022729"/>
    </source>
</evidence>
<reference evidence="8 9" key="1">
    <citation type="submission" date="2016-11" db="EMBL/GenBank/DDBJ databases">
        <authorList>
            <person name="Jaros S."/>
            <person name="Januszkiewicz K."/>
            <person name="Wedrychowicz H."/>
        </authorList>
    </citation>
    <scope>NUCLEOTIDE SEQUENCE [LARGE SCALE GENOMIC DNA]</scope>
    <source>
        <strain evidence="8 9">DSM 19436</strain>
    </source>
</reference>
<dbReference type="Gene3D" id="2.40.160.20">
    <property type="match status" value="1"/>
</dbReference>
<dbReference type="PANTHER" id="PTHR34001">
    <property type="entry name" value="BLL7405 PROTEIN"/>
    <property type="match status" value="1"/>
</dbReference>
<accession>A0A1M4UA72</accession>
<feature type="domain" description="Outer membrane protein beta-barrel" evidence="7">
    <location>
        <begin position="12"/>
        <end position="219"/>
    </location>
</feature>
<dbReference type="GO" id="GO:0009279">
    <property type="term" value="C:cell outer membrane"/>
    <property type="evidence" value="ECO:0007669"/>
    <property type="project" value="UniProtKB-SubCell"/>
</dbReference>
<keyword evidence="3" id="KW-0472">Membrane</keyword>
<dbReference type="SUPFAM" id="SSF56925">
    <property type="entry name" value="OMPA-like"/>
    <property type="match status" value="1"/>
</dbReference>
<evidence type="ECO:0000259" key="7">
    <source>
        <dbReference type="Pfam" id="PF13505"/>
    </source>
</evidence>
<proteinExistence type="inferred from homology"/>
<evidence type="ECO:0000256" key="1">
    <source>
        <dbReference type="ARBA" id="ARBA00004442"/>
    </source>
</evidence>
<dbReference type="PANTHER" id="PTHR34001:SF3">
    <property type="entry name" value="BLL7405 PROTEIN"/>
    <property type="match status" value="1"/>
</dbReference>
<protein>
    <submittedName>
        <fullName evidence="8">Outer membrane immunogenic protein</fullName>
    </submittedName>
</protein>
<sequence length="219" mass="22574">MLRIRTLSLGAALLGLGALPAAAADYSYDSPAATAFAAPVGFTWTGPYLGAIVGYTWSTFQASSGLLGGRSIDAEGGKVGGYAGYNYELGNNVVLGGEMDLNWDDVKGNTRSFGSVDQTWDSTIRARAGYSFGRVMAYGTGGAAVSGARIDSGDFSSSATHIGWTLGAGAEAAVTDHVTARVEYQYADYGSQLYRTGVGTASDVGFTTGSIRAGLGYKF</sequence>
<evidence type="ECO:0000313" key="8">
    <source>
        <dbReference type="EMBL" id="SHE53574.1"/>
    </source>
</evidence>
<gene>
    <name evidence="8" type="ORF">SAMN02745157_0388</name>
</gene>
<feature type="signal peptide" evidence="6">
    <location>
        <begin position="1"/>
        <end position="23"/>
    </location>
</feature>
<evidence type="ECO:0000313" key="9">
    <source>
        <dbReference type="Proteomes" id="UP000184485"/>
    </source>
</evidence>
<comment type="similarity">
    <text evidence="5">Belongs to the Omp25/RopB family.</text>
</comment>
<feature type="chain" id="PRO_5013177587" evidence="6">
    <location>
        <begin position="24"/>
        <end position="219"/>
    </location>
</feature>
<dbReference type="OrthoDB" id="9815357at2"/>
<evidence type="ECO:0000256" key="3">
    <source>
        <dbReference type="ARBA" id="ARBA00023136"/>
    </source>
</evidence>
<dbReference type="Proteomes" id="UP000184485">
    <property type="component" value="Unassembled WGS sequence"/>
</dbReference>
<keyword evidence="4" id="KW-0998">Cell outer membrane</keyword>
<dbReference type="RefSeq" id="WP_073050987.1">
    <property type="nucleotide sequence ID" value="NZ_FQUP01000001.1"/>
</dbReference>
<organism evidence="8 9">
    <name type="scientific">Kaistia soli DSM 19436</name>
    <dbReference type="NCBI Taxonomy" id="1122133"/>
    <lineage>
        <taxon>Bacteria</taxon>
        <taxon>Pseudomonadati</taxon>
        <taxon>Pseudomonadota</taxon>
        <taxon>Alphaproteobacteria</taxon>
        <taxon>Hyphomicrobiales</taxon>
        <taxon>Kaistiaceae</taxon>
        <taxon>Kaistia</taxon>
    </lineage>
</organism>
<dbReference type="EMBL" id="FQUP01000001">
    <property type="protein sequence ID" value="SHE53574.1"/>
    <property type="molecule type" value="Genomic_DNA"/>
</dbReference>
<name>A0A1M4UA72_9HYPH</name>
<keyword evidence="2 6" id="KW-0732">Signal</keyword>
<keyword evidence="9" id="KW-1185">Reference proteome</keyword>
<dbReference type="STRING" id="1122133.SAMN02745157_0388"/>
<dbReference type="Pfam" id="PF13505">
    <property type="entry name" value="OMP_b-brl"/>
    <property type="match status" value="1"/>
</dbReference>
<comment type="subcellular location">
    <subcellularLocation>
        <location evidence="1">Cell outer membrane</location>
    </subcellularLocation>
</comment>
<dbReference type="AlphaFoldDB" id="A0A1M4UA72"/>
<evidence type="ECO:0000256" key="6">
    <source>
        <dbReference type="SAM" id="SignalP"/>
    </source>
</evidence>
<dbReference type="InterPro" id="IPR011250">
    <property type="entry name" value="OMP/PagP_B-barrel"/>
</dbReference>
<evidence type="ECO:0000256" key="5">
    <source>
        <dbReference type="ARBA" id="ARBA00038306"/>
    </source>
</evidence>
<dbReference type="InterPro" id="IPR027385">
    <property type="entry name" value="Beta-barrel_OMP"/>
</dbReference>